<keyword evidence="2" id="KW-1185">Reference proteome</keyword>
<evidence type="ECO:0000313" key="1">
    <source>
        <dbReference type="EMBL" id="KAJ8676864.1"/>
    </source>
</evidence>
<accession>A0ACC2P2V6</accession>
<protein>
    <submittedName>
        <fullName evidence="1">Uncharacterized protein</fullName>
    </submittedName>
</protein>
<organism evidence="1 2">
    <name type="scientific">Eretmocerus hayati</name>
    <dbReference type="NCBI Taxonomy" id="131215"/>
    <lineage>
        <taxon>Eukaryota</taxon>
        <taxon>Metazoa</taxon>
        <taxon>Ecdysozoa</taxon>
        <taxon>Arthropoda</taxon>
        <taxon>Hexapoda</taxon>
        <taxon>Insecta</taxon>
        <taxon>Pterygota</taxon>
        <taxon>Neoptera</taxon>
        <taxon>Endopterygota</taxon>
        <taxon>Hymenoptera</taxon>
        <taxon>Apocrita</taxon>
        <taxon>Proctotrupomorpha</taxon>
        <taxon>Chalcidoidea</taxon>
        <taxon>Aphelinidae</taxon>
        <taxon>Aphelininae</taxon>
        <taxon>Eretmocerus</taxon>
    </lineage>
</organism>
<proteinExistence type="predicted"/>
<evidence type="ECO:0000313" key="2">
    <source>
        <dbReference type="Proteomes" id="UP001239111"/>
    </source>
</evidence>
<name>A0ACC2P2V6_9HYME</name>
<reference evidence="1" key="1">
    <citation type="submission" date="2023-04" db="EMBL/GenBank/DDBJ databases">
        <title>A chromosome-level genome assembly of the parasitoid wasp Eretmocerus hayati.</title>
        <authorList>
            <person name="Zhong Y."/>
            <person name="Liu S."/>
            <person name="Liu Y."/>
        </authorList>
    </citation>
    <scope>NUCLEOTIDE SEQUENCE</scope>
    <source>
        <strain evidence="1">ZJU_SS_LIU_2023</strain>
    </source>
</reference>
<sequence>MIQENEALLRNIENYREDLRRKQSCQTGLLEECAFNELDDYNNSDNGGLDLMRDVFEGGGNALFLNLLDDPINKQDNFEFDFLIKLIEWFNKNASDISNKIPVEKKVICLERAS</sequence>
<dbReference type="Proteomes" id="UP001239111">
    <property type="component" value="Chromosome 2"/>
</dbReference>
<gene>
    <name evidence="1" type="ORF">QAD02_012651</name>
</gene>
<dbReference type="EMBL" id="CM056742">
    <property type="protein sequence ID" value="KAJ8676864.1"/>
    <property type="molecule type" value="Genomic_DNA"/>
</dbReference>
<comment type="caution">
    <text evidence="1">The sequence shown here is derived from an EMBL/GenBank/DDBJ whole genome shotgun (WGS) entry which is preliminary data.</text>
</comment>